<dbReference type="FunFam" id="3.30.56.10:FF:000002">
    <property type="entry name" value="Phenylalanine--tRNA ligase beta subunit"/>
    <property type="match status" value="1"/>
</dbReference>
<dbReference type="SUPFAM" id="SSF46955">
    <property type="entry name" value="Putative DNA-binding domain"/>
    <property type="match status" value="1"/>
</dbReference>
<dbReference type="InterPro" id="IPR002547">
    <property type="entry name" value="tRNA-bd_dom"/>
</dbReference>
<dbReference type="Pfam" id="PF03484">
    <property type="entry name" value="B5"/>
    <property type="match status" value="1"/>
</dbReference>
<dbReference type="SMART" id="SM00874">
    <property type="entry name" value="B5"/>
    <property type="match status" value="1"/>
</dbReference>
<evidence type="ECO:0000256" key="7">
    <source>
        <dbReference type="ARBA" id="ARBA00022490"/>
    </source>
</evidence>
<dbReference type="GO" id="GO:0005524">
    <property type="term" value="F:ATP binding"/>
    <property type="evidence" value="ECO:0007669"/>
    <property type="project" value="UniProtKB-KW"/>
</dbReference>
<dbReference type="SUPFAM" id="SSF50249">
    <property type="entry name" value="Nucleic acid-binding proteins"/>
    <property type="match status" value="1"/>
</dbReference>
<comment type="subcellular location">
    <subcellularLocation>
        <location evidence="2">Cytoplasm</location>
    </subcellularLocation>
</comment>
<evidence type="ECO:0000256" key="12">
    <source>
        <dbReference type="ARBA" id="ARBA00022840"/>
    </source>
</evidence>
<evidence type="ECO:0000256" key="14">
    <source>
        <dbReference type="ARBA" id="ARBA00022884"/>
    </source>
</evidence>
<accession>A0A3B1BSJ6</accession>
<evidence type="ECO:0000256" key="8">
    <source>
        <dbReference type="ARBA" id="ARBA00022555"/>
    </source>
</evidence>
<dbReference type="EC" id="6.1.1.20" evidence="5"/>
<evidence type="ECO:0000256" key="11">
    <source>
        <dbReference type="ARBA" id="ARBA00022741"/>
    </source>
</evidence>
<evidence type="ECO:0000256" key="3">
    <source>
        <dbReference type="ARBA" id="ARBA00008653"/>
    </source>
</evidence>
<dbReference type="Pfam" id="PF03483">
    <property type="entry name" value="B3_4"/>
    <property type="match status" value="1"/>
</dbReference>
<dbReference type="Pfam" id="PF17759">
    <property type="entry name" value="tRNA_synthFbeta"/>
    <property type="match status" value="1"/>
</dbReference>
<evidence type="ECO:0000256" key="13">
    <source>
        <dbReference type="ARBA" id="ARBA00022842"/>
    </source>
</evidence>
<dbReference type="CDD" id="cd02796">
    <property type="entry name" value="tRNA_bind_bactPheRS"/>
    <property type="match status" value="1"/>
</dbReference>
<evidence type="ECO:0000256" key="17">
    <source>
        <dbReference type="ARBA" id="ARBA00033189"/>
    </source>
</evidence>
<dbReference type="InterPro" id="IPR005121">
    <property type="entry name" value="Fdx_antiC-bd"/>
</dbReference>
<dbReference type="CDD" id="cd00769">
    <property type="entry name" value="PheRS_beta_core"/>
    <property type="match status" value="1"/>
</dbReference>
<evidence type="ECO:0000256" key="5">
    <source>
        <dbReference type="ARBA" id="ARBA00012814"/>
    </source>
</evidence>
<dbReference type="SUPFAM" id="SSF56037">
    <property type="entry name" value="PheT/TilS domain"/>
    <property type="match status" value="1"/>
</dbReference>
<dbReference type="Gene3D" id="3.30.70.380">
    <property type="entry name" value="Ferrodoxin-fold anticodon-binding domain"/>
    <property type="match status" value="1"/>
</dbReference>
<keyword evidence="10" id="KW-0479">Metal-binding</keyword>
<dbReference type="PROSITE" id="PS51447">
    <property type="entry name" value="FDX_ACB"/>
    <property type="match status" value="1"/>
</dbReference>
<dbReference type="Gene3D" id="2.40.50.140">
    <property type="entry name" value="Nucleic acid-binding proteins"/>
    <property type="match status" value="1"/>
</dbReference>
<evidence type="ECO:0000256" key="2">
    <source>
        <dbReference type="ARBA" id="ARBA00004496"/>
    </source>
</evidence>
<feature type="domain" description="B5" evidence="21">
    <location>
        <begin position="401"/>
        <end position="476"/>
    </location>
</feature>
<evidence type="ECO:0000313" key="22">
    <source>
        <dbReference type="EMBL" id="VAX13640.1"/>
    </source>
</evidence>
<evidence type="ECO:0000256" key="1">
    <source>
        <dbReference type="ARBA" id="ARBA00001946"/>
    </source>
</evidence>
<name>A0A3B1BSJ6_9ZZZZ</name>
<keyword evidence="7" id="KW-0963">Cytoplasm</keyword>
<evidence type="ECO:0000256" key="9">
    <source>
        <dbReference type="ARBA" id="ARBA00022598"/>
    </source>
</evidence>
<reference evidence="22" key="1">
    <citation type="submission" date="2018-06" db="EMBL/GenBank/DDBJ databases">
        <authorList>
            <person name="Zhirakovskaya E."/>
        </authorList>
    </citation>
    <scope>NUCLEOTIDE SEQUENCE</scope>
</reference>
<comment type="cofactor">
    <cofactor evidence="1">
        <name>Mg(2+)</name>
        <dbReference type="ChEBI" id="CHEBI:18420"/>
    </cofactor>
</comment>
<dbReference type="HAMAP" id="MF_00283">
    <property type="entry name" value="Phe_tRNA_synth_beta1"/>
    <property type="match status" value="1"/>
</dbReference>
<comment type="similarity">
    <text evidence="3">Belongs to the phenylalanyl-tRNA synthetase beta subunit family. Type 1 subfamily.</text>
</comment>
<dbReference type="SUPFAM" id="SSF55681">
    <property type="entry name" value="Class II aaRS and biotin synthetases"/>
    <property type="match status" value="1"/>
</dbReference>
<keyword evidence="14" id="KW-0694">RNA-binding</keyword>
<feature type="domain" description="FDX-ACB" evidence="20">
    <location>
        <begin position="700"/>
        <end position="793"/>
    </location>
</feature>
<dbReference type="NCBIfam" id="TIGR00472">
    <property type="entry name" value="pheT_bact"/>
    <property type="match status" value="1"/>
</dbReference>
<evidence type="ECO:0000256" key="10">
    <source>
        <dbReference type="ARBA" id="ARBA00022723"/>
    </source>
</evidence>
<dbReference type="InterPro" id="IPR041616">
    <property type="entry name" value="PheRS_beta_core"/>
</dbReference>
<evidence type="ECO:0000256" key="18">
    <source>
        <dbReference type="ARBA" id="ARBA00049255"/>
    </source>
</evidence>
<evidence type="ECO:0000259" key="21">
    <source>
        <dbReference type="PROSITE" id="PS51483"/>
    </source>
</evidence>
<dbReference type="PROSITE" id="PS51483">
    <property type="entry name" value="B5"/>
    <property type="match status" value="1"/>
</dbReference>
<keyword evidence="15" id="KW-0648">Protein biosynthesis</keyword>
<evidence type="ECO:0000256" key="15">
    <source>
        <dbReference type="ARBA" id="ARBA00022917"/>
    </source>
</evidence>
<dbReference type="InterPro" id="IPR005146">
    <property type="entry name" value="B3/B4_tRNA-bd"/>
</dbReference>
<dbReference type="InterPro" id="IPR045060">
    <property type="entry name" value="Phe-tRNA-ligase_IIc_bsu"/>
</dbReference>
<keyword evidence="16 22" id="KW-0030">Aminoacyl-tRNA synthetase</keyword>
<organism evidence="22">
    <name type="scientific">hydrothermal vent metagenome</name>
    <dbReference type="NCBI Taxonomy" id="652676"/>
    <lineage>
        <taxon>unclassified sequences</taxon>
        <taxon>metagenomes</taxon>
        <taxon>ecological metagenomes</taxon>
    </lineage>
</organism>
<gene>
    <name evidence="22" type="ORF">MNBD_GAMMA24-632</name>
</gene>
<dbReference type="GO" id="GO:0006432">
    <property type="term" value="P:phenylalanyl-tRNA aminoacylation"/>
    <property type="evidence" value="ECO:0007669"/>
    <property type="project" value="InterPro"/>
</dbReference>
<dbReference type="InterPro" id="IPR012340">
    <property type="entry name" value="NA-bd_OB-fold"/>
</dbReference>
<dbReference type="FunFam" id="3.30.930.10:FF:000022">
    <property type="entry name" value="Phenylalanine--tRNA ligase beta subunit"/>
    <property type="match status" value="1"/>
</dbReference>
<keyword evidence="9 22" id="KW-0436">Ligase</keyword>
<keyword evidence="8" id="KW-0820">tRNA-binding</keyword>
<dbReference type="SMART" id="SM00896">
    <property type="entry name" value="FDX-ACB"/>
    <property type="match status" value="1"/>
</dbReference>
<dbReference type="PROSITE" id="PS50886">
    <property type="entry name" value="TRBD"/>
    <property type="match status" value="1"/>
</dbReference>
<proteinExistence type="inferred from homology"/>
<evidence type="ECO:0000256" key="4">
    <source>
        <dbReference type="ARBA" id="ARBA00011209"/>
    </source>
</evidence>
<dbReference type="Gene3D" id="3.50.40.10">
    <property type="entry name" value="Phenylalanyl-trna Synthetase, Chain B, domain 3"/>
    <property type="match status" value="1"/>
</dbReference>
<comment type="catalytic activity">
    <reaction evidence="18">
        <text>tRNA(Phe) + L-phenylalanine + ATP = L-phenylalanyl-tRNA(Phe) + AMP + diphosphate + H(+)</text>
        <dbReference type="Rhea" id="RHEA:19413"/>
        <dbReference type="Rhea" id="RHEA-COMP:9668"/>
        <dbReference type="Rhea" id="RHEA-COMP:9699"/>
        <dbReference type="ChEBI" id="CHEBI:15378"/>
        <dbReference type="ChEBI" id="CHEBI:30616"/>
        <dbReference type="ChEBI" id="CHEBI:33019"/>
        <dbReference type="ChEBI" id="CHEBI:58095"/>
        <dbReference type="ChEBI" id="CHEBI:78442"/>
        <dbReference type="ChEBI" id="CHEBI:78531"/>
        <dbReference type="ChEBI" id="CHEBI:456215"/>
        <dbReference type="EC" id="6.1.1.20"/>
    </reaction>
</comment>
<dbReference type="AlphaFoldDB" id="A0A3B1BSJ6"/>
<feature type="domain" description="TRNA-binding" evidence="19">
    <location>
        <begin position="39"/>
        <end position="148"/>
    </location>
</feature>
<comment type="subunit">
    <text evidence="4">Tetramer of two alpha and two beta subunits.</text>
</comment>
<dbReference type="EMBL" id="UOFZ01000130">
    <property type="protein sequence ID" value="VAX13640.1"/>
    <property type="molecule type" value="Genomic_DNA"/>
</dbReference>
<dbReference type="FunFam" id="2.40.50.140:FF:000045">
    <property type="entry name" value="Phenylalanine--tRNA ligase beta subunit"/>
    <property type="match status" value="1"/>
</dbReference>
<dbReference type="FunFam" id="3.50.40.10:FF:000001">
    <property type="entry name" value="Phenylalanine--tRNA ligase beta subunit"/>
    <property type="match status" value="1"/>
</dbReference>
<protein>
    <recommendedName>
        <fullName evidence="6">Phenylalanine--tRNA ligase beta subunit</fullName>
        <ecNumber evidence="5">6.1.1.20</ecNumber>
    </recommendedName>
    <alternativeName>
        <fullName evidence="17">Phenylalanyl-tRNA synthetase beta subunit</fullName>
    </alternativeName>
</protein>
<dbReference type="Gene3D" id="3.30.56.10">
    <property type="match status" value="2"/>
</dbReference>
<dbReference type="PANTHER" id="PTHR10947:SF0">
    <property type="entry name" value="PHENYLALANINE--TRNA LIGASE BETA SUBUNIT"/>
    <property type="match status" value="1"/>
</dbReference>
<dbReference type="SMART" id="SM00873">
    <property type="entry name" value="B3_4"/>
    <property type="match status" value="1"/>
</dbReference>
<evidence type="ECO:0000259" key="20">
    <source>
        <dbReference type="PROSITE" id="PS51447"/>
    </source>
</evidence>
<dbReference type="InterPro" id="IPR045864">
    <property type="entry name" value="aa-tRNA-synth_II/BPL/LPL"/>
</dbReference>
<dbReference type="Pfam" id="PF03147">
    <property type="entry name" value="FDX-ACB"/>
    <property type="match status" value="1"/>
</dbReference>
<dbReference type="GO" id="GO:0000049">
    <property type="term" value="F:tRNA binding"/>
    <property type="evidence" value="ECO:0007669"/>
    <property type="project" value="UniProtKB-KW"/>
</dbReference>
<dbReference type="FunFam" id="3.30.70.380:FF:000001">
    <property type="entry name" value="Phenylalanine--tRNA ligase beta subunit"/>
    <property type="match status" value="1"/>
</dbReference>
<evidence type="ECO:0000256" key="16">
    <source>
        <dbReference type="ARBA" id="ARBA00023146"/>
    </source>
</evidence>
<dbReference type="InterPro" id="IPR005147">
    <property type="entry name" value="tRNA_synthase_B5-dom"/>
</dbReference>
<keyword evidence="12" id="KW-0067">ATP-binding</keyword>
<dbReference type="Pfam" id="PF01588">
    <property type="entry name" value="tRNA_bind"/>
    <property type="match status" value="1"/>
</dbReference>
<dbReference type="NCBIfam" id="NF045760">
    <property type="entry name" value="YtpR"/>
    <property type="match status" value="1"/>
</dbReference>
<dbReference type="InterPro" id="IPR020825">
    <property type="entry name" value="Phe-tRNA_synthase-like_B3/B4"/>
</dbReference>
<dbReference type="GO" id="GO:0000287">
    <property type="term" value="F:magnesium ion binding"/>
    <property type="evidence" value="ECO:0007669"/>
    <property type="project" value="InterPro"/>
</dbReference>
<dbReference type="GO" id="GO:0004826">
    <property type="term" value="F:phenylalanine-tRNA ligase activity"/>
    <property type="evidence" value="ECO:0007669"/>
    <property type="project" value="UniProtKB-EC"/>
</dbReference>
<sequence length="794" mass="87375">MKFSEKWLREWVNPDIDTDTLAHQLTMAGLEVEAVEPVAAEFEKIVVGEVLSVEAHPDADKLRVCKVDVGDDEPLGIVCGAANVRAGLKVPAALVGAKLPGGLKIKKSKLRGVPSHGMLCSEQELGLVEQADGLMELPPDAPVGIDIREYLKLDDVSIELGLTPNRGDCLSIAGIAREVAGLNRMKSTPPVISEVKPDIEDVLPVKLDAGADCPRYVGRIIRDINPAATTPLWLQEKLRRSGLRSLGPVIDVTNFILLELGQPMHAFDLAKLTGEVLVRHAKEGERLTLLDGQQIKLQPGSLLIADKAAPLALAGIMGGADSAVSDETRDIFLESAYFNPLAIAGRARSYGLHTDSSHRFERGVSFELQRQAMERATALLLDIVGGRPGPIIEQMRKNELPVRVPVKLREARIRKVLGVGVIAEDVVEILLGLDMVVEVIEGGWKVTPPAFRFDIEREVDLIEEIGRIYGYDNLPESRPQIHLQMQPSSETRITMQQIRQVLVQRGYYEAITYSFVDPKMQKLLDPAQKPLALMNPISSDLSMMRTSLWPGLVQAVIYNLNRQQNRLFLFESGLKFVMQGTELQQKMMIAGVLTGDAWPEQWSIESRKADYYDIKAHVEALLTLGGNIDDVEFRPEAHPALHPGQSAAIYHRQSGNLLGHIGALHPEVEGTLGLNQRVFVFELALDYVQEGRIPVFSPLSRFPAIRRDIAVLVDEAIESQKVHDCILRAASSRLQNVELFDVYVGEGIDSGRKSLALGLTLQDLSRTLTDSEVDSEIHNVVSALGAEFGATLRE</sequence>
<evidence type="ECO:0000259" key="19">
    <source>
        <dbReference type="PROSITE" id="PS50886"/>
    </source>
</evidence>
<keyword evidence="11" id="KW-0547">Nucleotide-binding</keyword>
<dbReference type="InterPro" id="IPR036690">
    <property type="entry name" value="Fdx_antiC-bd_sf"/>
</dbReference>
<evidence type="ECO:0000256" key="6">
    <source>
        <dbReference type="ARBA" id="ARBA00017032"/>
    </source>
</evidence>
<dbReference type="InterPro" id="IPR004532">
    <property type="entry name" value="Phe-tRNA-ligase_IIc_bsu_bact"/>
</dbReference>
<dbReference type="SUPFAM" id="SSF54991">
    <property type="entry name" value="Anticodon-binding domain of PheRS"/>
    <property type="match status" value="1"/>
</dbReference>
<dbReference type="PANTHER" id="PTHR10947">
    <property type="entry name" value="PHENYLALANYL-TRNA SYNTHETASE BETA CHAIN AND LEUCINE-RICH REPEAT-CONTAINING PROTEIN 47"/>
    <property type="match status" value="1"/>
</dbReference>
<keyword evidence="13" id="KW-0460">Magnesium</keyword>
<dbReference type="InterPro" id="IPR009061">
    <property type="entry name" value="DNA-bd_dom_put_sf"/>
</dbReference>
<dbReference type="Gene3D" id="3.30.930.10">
    <property type="entry name" value="Bira Bifunctional Protein, Domain 2"/>
    <property type="match status" value="1"/>
</dbReference>
<dbReference type="GO" id="GO:0009328">
    <property type="term" value="C:phenylalanine-tRNA ligase complex"/>
    <property type="evidence" value="ECO:0007669"/>
    <property type="project" value="TreeGrafter"/>
</dbReference>
<dbReference type="InterPro" id="IPR033714">
    <property type="entry name" value="tRNA_bind_bactPheRS"/>
</dbReference>